<dbReference type="RefSeq" id="XP_034108176.1">
    <property type="nucleotide sequence ID" value="XM_034252285.2"/>
</dbReference>
<dbReference type="GO" id="GO:0007165">
    <property type="term" value="P:signal transduction"/>
    <property type="evidence" value="ECO:0007669"/>
    <property type="project" value="TreeGrafter"/>
</dbReference>
<dbReference type="InterPro" id="IPR000719">
    <property type="entry name" value="Prot_kinase_dom"/>
</dbReference>
<dbReference type="GO" id="GO:0005634">
    <property type="term" value="C:nucleus"/>
    <property type="evidence" value="ECO:0007669"/>
    <property type="project" value="TreeGrafter"/>
</dbReference>
<sequence length="318" mass="36505">MASISQNKRQKMSESQCTDDIAPQFNYKELDIIGTGAYGTVYRARDNETGRYVAIKKVRIPLTDNGVSATALREISLLKHLNTYDHANIVKLFEVCQFLERDGKLLILLVFEYLEQDLSDLIEGLPKTGMSLTTVQRLSRELLTGIDFLHANRIIHRDLKPQNLLVSSQGHLKIADFGLAKTYDSEMRLTSVVVTLWYRAPEVLLGQGYNSSVDIWSAACIIFEMFNRKPLFPGTSEKNQLDRIFELTGRPSDELWPPSISLSREHFPPRLPKRPRDFHLELCDYADDLLNQMLSYELHQRPSALACLEHEYFQQEPQ</sequence>
<keyword evidence="7 10" id="KW-0067">ATP-binding</keyword>
<evidence type="ECO:0000256" key="6">
    <source>
        <dbReference type="ARBA" id="ARBA00022777"/>
    </source>
</evidence>
<dbReference type="AlphaFoldDB" id="A0A6P8YPP8"/>
<keyword evidence="4" id="KW-0808">Transferase</keyword>
<feature type="binding site" evidence="10">
    <location>
        <position position="57"/>
    </location>
    <ligand>
        <name>ATP</name>
        <dbReference type="ChEBI" id="CHEBI:30616"/>
    </ligand>
</feature>
<dbReference type="GO" id="GO:0004693">
    <property type="term" value="F:cyclin-dependent protein serine/threonine kinase activity"/>
    <property type="evidence" value="ECO:0007669"/>
    <property type="project" value="UniProtKB-EC"/>
</dbReference>
<feature type="domain" description="Protein kinase" evidence="12">
    <location>
        <begin position="27"/>
        <end position="313"/>
    </location>
</feature>
<dbReference type="InterPro" id="IPR017441">
    <property type="entry name" value="Protein_kinase_ATP_BS"/>
</dbReference>
<proteinExistence type="inferred from homology"/>
<evidence type="ECO:0000256" key="9">
    <source>
        <dbReference type="ARBA" id="ARBA00048367"/>
    </source>
</evidence>
<dbReference type="InterPro" id="IPR011009">
    <property type="entry name" value="Kinase-like_dom_sf"/>
</dbReference>
<evidence type="ECO:0000256" key="4">
    <source>
        <dbReference type="ARBA" id="ARBA00022679"/>
    </source>
</evidence>
<dbReference type="FunFam" id="1.10.510.10:FF:000831">
    <property type="entry name" value="cyclin-dependent kinase 4"/>
    <property type="match status" value="1"/>
</dbReference>
<dbReference type="SUPFAM" id="SSF56112">
    <property type="entry name" value="Protein kinase-like (PK-like)"/>
    <property type="match status" value="1"/>
</dbReference>
<dbReference type="GO" id="GO:0010389">
    <property type="term" value="P:regulation of G2/M transition of mitotic cell cycle"/>
    <property type="evidence" value="ECO:0007669"/>
    <property type="project" value="TreeGrafter"/>
</dbReference>
<dbReference type="OrthoDB" id="1732493at2759"/>
<dbReference type="EC" id="2.7.11.22" evidence="2"/>
<evidence type="ECO:0000256" key="3">
    <source>
        <dbReference type="ARBA" id="ARBA00022527"/>
    </source>
</evidence>
<reference evidence="14 15" key="1">
    <citation type="submission" date="2025-04" db="UniProtKB">
        <authorList>
            <consortium name="RefSeq"/>
        </authorList>
    </citation>
    <scope>IDENTIFICATION</scope>
    <source>
        <strain evidence="14 15">15112-1751.03</strain>
        <tissue evidence="14 15">Whole Adult</tissue>
    </source>
</reference>
<comment type="similarity">
    <text evidence="1">Belongs to the protein kinase superfamily. CMGC Ser/Thr protein kinase family. CDC2/CDKX subfamily.</text>
</comment>
<evidence type="ECO:0000256" key="1">
    <source>
        <dbReference type="ARBA" id="ARBA00006485"/>
    </source>
</evidence>
<dbReference type="FunFam" id="3.30.200.20:FF:000124">
    <property type="entry name" value="Cyclin-dependent kinase 4"/>
    <property type="match status" value="1"/>
</dbReference>
<dbReference type="Proteomes" id="UP000515160">
    <property type="component" value="Chromosome 3"/>
</dbReference>
<keyword evidence="6 14" id="KW-0418">Kinase</keyword>
<dbReference type="GO" id="GO:0030332">
    <property type="term" value="F:cyclin binding"/>
    <property type="evidence" value="ECO:0007669"/>
    <property type="project" value="TreeGrafter"/>
</dbReference>
<evidence type="ECO:0000256" key="2">
    <source>
        <dbReference type="ARBA" id="ARBA00012425"/>
    </source>
</evidence>
<dbReference type="GO" id="GO:0000307">
    <property type="term" value="C:cyclin-dependent protein kinase holoenzyme complex"/>
    <property type="evidence" value="ECO:0007669"/>
    <property type="project" value="TreeGrafter"/>
</dbReference>
<dbReference type="Pfam" id="PF00069">
    <property type="entry name" value="Pkinase"/>
    <property type="match status" value="1"/>
</dbReference>
<evidence type="ECO:0000313" key="15">
    <source>
        <dbReference type="RefSeq" id="XP_034108176.1"/>
    </source>
</evidence>
<dbReference type="Gene3D" id="1.10.510.10">
    <property type="entry name" value="Transferase(Phosphotransferase) domain 1"/>
    <property type="match status" value="1"/>
</dbReference>
<dbReference type="PANTHER" id="PTHR24056">
    <property type="entry name" value="CELL DIVISION PROTEIN KINASE"/>
    <property type="match status" value="1"/>
</dbReference>
<dbReference type="SMART" id="SM00220">
    <property type="entry name" value="S_TKc"/>
    <property type="match status" value="1"/>
</dbReference>
<evidence type="ECO:0000256" key="5">
    <source>
        <dbReference type="ARBA" id="ARBA00022741"/>
    </source>
</evidence>
<dbReference type="RefSeq" id="XP_034108179.1">
    <property type="nucleotide sequence ID" value="XM_034252288.2"/>
</dbReference>
<evidence type="ECO:0000313" key="16">
    <source>
        <dbReference type="RefSeq" id="XP_034108177.1"/>
    </source>
</evidence>
<dbReference type="GO" id="GO:0010468">
    <property type="term" value="P:regulation of gene expression"/>
    <property type="evidence" value="ECO:0007669"/>
    <property type="project" value="TreeGrafter"/>
</dbReference>
<evidence type="ECO:0000313" key="14">
    <source>
        <dbReference type="RefSeq" id="XP_034108175.1"/>
    </source>
</evidence>
<dbReference type="RefSeq" id="XP_034108175.1">
    <property type="nucleotide sequence ID" value="XM_034252284.2"/>
</dbReference>
<dbReference type="InterPro" id="IPR050108">
    <property type="entry name" value="CDK"/>
</dbReference>
<keyword evidence="5 10" id="KW-0547">Nucleotide-binding</keyword>
<keyword evidence="3 11" id="KW-0723">Serine/threonine-protein kinase</keyword>
<dbReference type="GO" id="GO:0005737">
    <property type="term" value="C:cytoplasm"/>
    <property type="evidence" value="ECO:0007669"/>
    <property type="project" value="TreeGrafter"/>
</dbReference>
<evidence type="ECO:0000259" key="12">
    <source>
        <dbReference type="PROSITE" id="PS50011"/>
    </source>
</evidence>
<dbReference type="PROSITE" id="PS50011">
    <property type="entry name" value="PROTEIN_KINASE_DOM"/>
    <property type="match status" value="1"/>
</dbReference>
<dbReference type="GO" id="GO:0000082">
    <property type="term" value="P:G1/S transition of mitotic cell cycle"/>
    <property type="evidence" value="ECO:0007669"/>
    <property type="project" value="TreeGrafter"/>
</dbReference>
<dbReference type="GO" id="GO:0005524">
    <property type="term" value="F:ATP binding"/>
    <property type="evidence" value="ECO:0007669"/>
    <property type="project" value="UniProtKB-UniRule"/>
</dbReference>
<dbReference type="RefSeq" id="XP_034108177.1">
    <property type="nucleotide sequence ID" value="XM_034252286.2"/>
</dbReference>
<dbReference type="Gene3D" id="3.30.200.20">
    <property type="entry name" value="Phosphorylase Kinase, domain 1"/>
    <property type="match status" value="1"/>
</dbReference>
<evidence type="ECO:0000256" key="7">
    <source>
        <dbReference type="ARBA" id="ARBA00022840"/>
    </source>
</evidence>
<dbReference type="PROSITE" id="PS00108">
    <property type="entry name" value="PROTEIN_KINASE_ST"/>
    <property type="match status" value="1"/>
</dbReference>
<dbReference type="InterPro" id="IPR008271">
    <property type="entry name" value="Ser/Thr_kinase_AS"/>
</dbReference>
<dbReference type="CTD" id="1019"/>
<name>A0A6P8YPP8_DROAB</name>
<dbReference type="PANTHER" id="PTHR24056:SF472">
    <property type="entry name" value="CYCLIN-DEPENDENT KINASE 4, ISOFORM A"/>
    <property type="match status" value="1"/>
</dbReference>
<evidence type="ECO:0000256" key="10">
    <source>
        <dbReference type="PROSITE-ProRule" id="PRU10141"/>
    </source>
</evidence>
<dbReference type="PROSITE" id="PS00107">
    <property type="entry name" value="PROTEIN_KINASE_ATP"/>
    <property type="match status" value="1"/>
</dbReference>
<keyword evidence="13" id="KW-1185">Reference proteome</keyword>
<comment type="catalytic activity">
    <reaction evidence="9">
        <text>L-seryl-[protein] + ATP = O-phospho-L-seryl-[protein] + ADP + H(+)</text>
        <dbReference type="Rhea" id="RHEA:17989"/>
        <dbReference type="Rhea" id="RHEA-COMP:9863"/>
        <dbReference type="Rhea" id="RHEA-COMP:11604"/>
        <dbReference type="ChEBI" id="CHEBI:15378"/>
        <dbReference type="ChEBI" id="CHEBI:29999"/>
        <dbReference type="ChEBI" id="CHEBI:30616"/>
        <dbReference type="ChEBI" id="CHEBI:83421"/>
        <dbReference type="ChEBI" id="CHEBI:456216"/>
        <dbReference type="EC" id="2.7.11.22"/>
    </reaction>
</comment>
<evidence type="ECO:0000313" key="13">
    <source>
        <dbReference type="Proteomes" id="UP000515160"/>
    </source>
</evidence>
<dbReference type="GeneID" id="117570559"/>
<evidence type="ECO:0000256" key="11">
    <source>
        <dbReference type="RuleBase" id="RU000304"/>
    </source>
</evidence>
<protein>
    <recommendedName>
        <fullName evidence="2">cyclin-dependent kinase</fullName>
        <ecNumber evidence="2">2.7.11.22</ecNumber>
    </recommendedName>
</protein>
<gene>
    <name evidence="14 15 16 17 18" type="primary">LOC117570559</name>
</gene>
<comment type="catalytic activity">
    <reaction evidence="8">
        <text>L-threonyl-[protein] + ATP = O-phospho-L-threonyl-[protein] + ADP + H(+)</text>
        <dbReference type="Rhea" id="RHEA:46608"/>
        <dbReference type="Rhea" id="RHEA-COMP:11060"/>
        <dbReference type="Rhea" id="RHEA-COMP:11605"/>
        <dbReference type="ChEBI" id="CHEBI:15378"/>
        <dbReference type="ChEBI" id="CHEBI:30013"/>
        <dbReference type="ChEBI" id="CHEBI:30616"/>
        <dbReference type="ChEBI" id="CHEBI:61977"/>
        <dbReference type="ChEBI" id="CHEBI:456216"/>
        <dbReference type="EC" id="2.7.11.22"/>
    </reaction>
</comment>
<evidence type="ECO:0000256" key="8">
    <source>
        <dbReference type="ARBA" id="ARBA00047811"/>
    </source>
</evidence>
<evidence type="ECO:0000313" key="17">
    <source>
        <dbReference type="RefSeq" id="XP_034108178.1"/>
    </source>
</evidence>
<accession>A0A6P8YPP8</accession>
<organism evidence="13 16">
    <name type="scientific">Drosophila albomicans</name>
    <name type="common">Fruit fly</name>
    <dbReference type="NCBI Taxonomy" id="7291"/>
    <lineage>
        <taxon>Eukaryota</taxon>
        <taxon>Metazoa</taxon>
        <taxon>Ecdysozoa</taxon>
        <taxon>Arthropoda</taxon>
        <taxon>Hexapoda</taxon>
        <taxon>Insecta</taxon>
        <taxon>Pterygota</taxon>
        <taxon>Neoptera</taxon>
        <taxon>Endopterygota</taxon>
        <taxon>Diptera</taxon>
        <taxon>Brachycera</taxon>
        <taxon>Muscomorpha</taxon>
        <taxon>Ephydroidea</taxon>
        <taxon>Drosophilidae</taxon>
        <taxon>Drosophila</taxon>
    </lineage>
</organism>
<dbReference type="RefSeq" id="XP_034108178.1">
    <property type="nucleotide sequence ID" value="XM_034252287.2"/>
</dbReference>
<evidence type="ECO:0000313" key="18">
    <source>
        <dbReference type="RefSeq" id="XP_034108179.1"/>
    </source>
</evidence>